<evidence type="ECO:0000256" key="1">
    <source>
        <dbReference type="SAM" id="MobiDB-lite"/>
    </source>
</evidence>
<name>A0A6G1JYL5_9PLEO</name>
<accession>A0A6G1JYL5</accession>
<proteinExistence type="predicted"/>
<keyword evidence="3" id="KW-1185">Reference proteome</keyword>
<evidence type="ECO:0000313" key="3">
    <source>
        <dbReference type="Proteomes" id="UP000799428"/>
    </source>
</evidence>
<dbReference type="AlphaFoldDB" id="A0A6G1JYL5"/>
<feature type="region of interest" description="Disordered" evidence="1">
    <location>
        <begin position="1"/>
        <end position="20"/>
    </location>
</feature>
<dbReference type="EMBL" id="MU005778">
    <property type="protein sequence ID" value="KAF2705638.1"/>
    <property type="molecule type" value="Genomic_DNA"/>
</dbReference>
<organism evidence="2 3">
    <name type="scientific">Pleomassaria siparia CBS 279.74</name>
    <dbReference type="NCBI Taxonomy" id="1314801"/>
    <lineage>
        <taxon>Eukaryota</taxon>
        <taxon>Fungi</taxon>
        <taxon>Dikarya</taxon>
        <taxon>Ascomycota</taxon>
        <taxon>Pezizomycotina</taxon>
        <taxon>Dothideomycetes</taxon>
        <taxon>Pleosporomycetidae</taxon>
        <taxon>Pleosporales</taxon>
        <taxon>Pleomassariaceae</taxon>
        <taxon>Pleomassaria</taxon>
    </lineage>
</organism>
<dbReference type="Proteomes" id="UP000799428">
    <property type="component" value="Unassembled WGS sequence"/>
</dbReference>
<sequence>MRGQDCPGSHGAPASNPSSKYYVCMQEPLPSAFEGVSSGNSLDEQRAIDIEGPVLEVKLKRTVDSYMTTAHTPSNLPYRIASHRIMAPWHHDV</sequence>
<reference evidence="2" key="1">
    <citation type="journal article" date="2020" name="Stud. Mycol.">
        <title>101 Dothideomycetes genomes: a test case for predicting lifestyles and emergence of pathogens.</title>
        <authorList>
            <person name="Haridas S."/>
            <person name="Albert R."/>
            <person name="Binder M."/>
            <person name="Bloem J."/>
            <person name="Labutti K."/>
            <person name="Salamov A."/>
            <person name="Andreopoulos B."/>
            <person name="Baker S."/>
            <person name="Barry K."/>
            <person name="Bills G."/>
            <person name="Bluhm B."/>
            <person name="Cannon C."/>
            <person name="Castanera R."/>
            <person name="Culley D."/>
            <person name="Daum C."/>
            <person name="Ezra D."/>
            <person name="Gonzalez J."/>
            <person name="Henrissat B."/>
            <person name="Kuo A."/>
            <person name="Liang C."/>
            <person name="Lipzen A."/>
            <person name="Lutzoni F."/>
            <person name="Magnuson J."/>
            <person name="Mondo S."/>
            <person name="Nolan M."/>
            <person name="Ohm R."/>
            <person name="Pangilinan J."/>
            <person name="Park H.-J."/>
            <person name="Ramirez L."/>
            <person name="Alfaro M."/>
            <person name="Sun H."/>
            <person name="Tritt A."/>
            <person name="Yoshinaga Y."/>
            <person name="Zwiers L.-H."/>
            <person name="Turgeon B."/>
            <person name="Goodwin S."/>
            <person name="Spatafora J."/>
            <person name="Crous P."/>
            <person name="Grigoriev I."/>
        </authorList>
    </citation>
    <scope>NUCLEOTIDE SEQUENCE</scope>
    <source>
        <strain evidence="2">CBS 279.74</strain>
    </source>
</reference>
<protein>
    <submittedName>
        <fullName evidence="2">Uncharacterized protein</fullName>
    </submittedName>
</protein>
<gene>
    <name evidence="2" type="ORF">K504DRAFT_460356</name>
</gene>
<evidence type="ECO:0000313" key="2">
    <source>
        <dbReference type="EMBL" id="KAF2705638.1"/>
    </source>
</evidence>